<keyword evidence="3" id="KW-0187">Copper transport</keyword>
<evidence type="ECO:0000256" key="9">
    <source>
        <dbReference type="ARBA" id="ARBA00040962"/>
    </source>
</evidence>
<evidence type="ECO:0000313" key="14">
    <source>
        <dbReference type="Proteomes" id="UP000801492"/>
    </source>
</evidence>
<keyword evidence="5" id="KW-0406">Ion transport</keyword>
<evidence type="ECO:0000256" key="4">
    <source>
        <dbReference type="ARBA" id="ARBA00023008"/>
    </source>
</evidence>
<dbReference type="FunFam" id="3.30.70.100:FF:000008">
    <property type="entry name" value="Copper transport protein ATOX1"/>
    <property type="match status" value="1"/>
</dbReference>
<evidence type="ECO:0000256" key="6">
    <source>
        <dbReference type="ARBA" id="ARBA00023186"/>
    </source>
</evidence>
<dbReference type="SUPFAM" id="SSF55008">
    <property type="entry name" value="HMA, heavy metal-associated domain"/>
    <property type="match status" value="1"/>
</dbReference>
<keyword evidence="2" id="KW-0479">Metal-binding</keyword>
<evidence type="ECO:0000256" key="11">
    <source>
        <dbReference type="ARBA" id="ARBA00046351"/>
    </source>
</evidence>
<feature type="domain" description="HMA" evidence="12">
    <location>
        <begin position="4"/>
        <end position="68"/>
    </location>
</feature>
<keyword evidence="1" id="KW-0813">Transport</keyword>
<evidence type="ECO:0000256" key="8">
    <source>
        <dbReference type="ARBA" id="ARBA00038171"/>
    </source>
</evidence>
<evidence type="ECO:0000256" key="10">
    <source>
        <dbReference type="ARBA" id="ARBA00043201"/>
    </source>
</evidence>
<evidence type="ECO:0000256" key="3">
    <source>
        <dbReference type="ARBA" id="ARBA00022796"/>
    </source>
</evidence>
<comment type="subunit">
    <text evidence="11">Homodimer. Interacts with ATP7B. Interacts with ATP7A. Interacts (via dimer form) with SLC31A1 (via C-terminal domain); this interaction improves ATOX1 stability and controls intracellular Cu(I) levels.</text>
</comment>
<dbReference type="Gene3D" id="3.30.70.100">
    <property type="match status" value="1"/>
</dbReference>
<evidence type="ECO:0000256" key="5">
    <source>
        <dbReference type="ARBA" id="ARBA00023065"/>
    </source>
</evidence>
<name>A0A8K0D8U3_IGNLU</name>
<dbReference type="EMBL" id="VTPC01002770">
    <property type="protein sequence ID" value="KAF2899516.1"/>
    <property type="molecule type" value="Genomic_DNA"/>
</dbReference>
<dbReference type="GO" id="GO:0006825">
    <property type="term" value="P:copper ion transport"/>
    <property type="evidence" value="ECO:0007669"/>
    <property type="project" value="UniProtKB-KW"/>
</dbReference>
<organism evidence="13 14">
    <name type="scientific">Ignelater luminosus</name>
    <name type="common">Cucubano</name>
    <name type="synonym">Pyrophorus luminosus</name>
    <dbReference type="NCBI Taxonomy" id="2038154"/>
    <lineage>
        <taxon>Eukaryota</taxon>
        <taxon>Metazoa</taxon>
        <taxon>Ecdysozoa</taxon>
        <taxon>Arthropoda</taxon>
        <taxon>Hexapoda</taxon>
        <taxon>Insecta</taxon>
        <taxon>Pterygota</taxon>
        <taxon>Neoptera</taxon>
        <taxon>Endopterygota</taxon>
        <taxon>Coleoptera</taxon>
        <taxon>Polyphaga</taxon>
        <taxon>Elateriformia</taxon>
        <taxon>Elateroidea</taxon>
        <taxon>Elateridae</taxon>
        <taxon>Agrypninae</taxon>
        <taxon>Pyrophorini</taxon>
        <taxon>Ignelater</taxon>
    </lineage>
</organism>
<keyword evidence="4" id="KW-0186">Copper</keyword>
<keyword evidence="6" id="KW-0143">Chaperone</keyword>
<dbReference type="PANTHER" id="PTHR46365:SF1">
    <property type="entry name" value="COPPER TRANSPORT PROTEIN ATOX1"/>
    <property type="match status" value="1"/>
</dbReference>
<evidence type="ECO:0000313" key="13">
    <source>
        <dbReference type="EMBL" id="KAF2899516.1"/>
    </source>
</evidence>
<protein>
    <recommendedName>
        <fullName evidence="9">Copper transport protein ATOX1</fullName>
    </recommendedName>
    <alternativeName>
        <fullName evidence="10">Metal transport protein ATX1</fullName>
    </alternativeName>
</protein>
<sequence>MSESKTYEFQVEMTCDGCCGAVQRVLGKCNGVEKVDINLADQRVRVTTSTLSAEEILQVIQKTGKQCKYLSCT</sequence>
<dbReference type="Pfam" id="PF00403">
    <property type="entry name" value="HMA"/>
    <property type="match status" value="1"/>
</dbReference>
<dbReference type="OrthoDB" id="689350at2759"/>
<dbReference type="GO" id="GO:0016531">
    <property type="term" value="F:copper chaperone activity"/>
    <property type="evidence" value="ECO:0007669"/>
    <property type="project" value="TreeGrafter"/>
</dbReference>
<dbReference type="PANTHER" id="PTHR46365">
    <property type="entry name" value="COPPER TRANSPORT PROTEIN ATOX1"/>
    <property type="match status" value="1"/>
</dbReference>
<evidence type="ECO:0000256" key="7">
    <source>
        <dbReference type="ARBA" id="ARBA00037651"/>
    </source>
</evidence>
<dbReference type="InterPro" id="IPR036163">
    <property type="entry name" value="HMA_dom_sf"/>
</dbReference>
<proteinExistence type="inferred from homology"/>
<reference evidence="13" key="1">
    <citation type="submission" date="2019-08" db="EMBL/GenBank/DDBJ databases">
        <title>The genome of the North American firefly Photinus pyralis.</title>
        <authorList>
            <consortium name="Photinus pyralis genome working group"/>
            <person name="Fallon T.R."/>
            <person name="Sander Lower S.E."/>
            <person name="Weng J.-K."/>
        </authorList>
    </citation>
    <scope>NUCLEOTIDE SEQUENCE</scope>
    <source>
        <strain evidence="13">TRF0915ILg1</strain>
        <tissue evidence="13">Whole body</tissue>
    </source>
</reference>
<dbReference type="InterPro" id="IPR051881">
    <property type="entry name" value="Copper_transport_ATOX1-like"/>
</dbReference>
<dbReference type="GO" id="GO:0046872">
    <property type="term" value="F:metal ion binding"/>
    <property type="evidence" value="ECO:0007669"/>
    <property type="project" value="UniProtKB-KW"/>
</dbReference>
<accession>A0A8K0D8U3</accession>
<dbReference type="AlphaFoldDB" id="A0A8K0D8U3"/>
<comment type="similarity">
    <text evidence="8">Belongs to the ATX1 family.</text>
</comment>
<dbReference type="Proteomes" id="UP000801492">
    <property type="component" value="Unassembled WGS sequence"/>
</dbReference>
<dbReference type="GO" id="GO:0005829">
    <property type="term" value="C:cytosol"/>
    <property type="evidence" value="ECO:0007669"/>
    <property type="project" value="TreeGrafter"/>
</dbReference>
<dbReference type="CDD" id="cd00371">
    <property type="entry name" value="HMA"/>
    <property type="match status" value="1"/>
</dbReference>
<dbReference type="InterPro" id="IPR006121">
    <property type="entry name" value="HMA_dom"/>
</dbReference>
<comment type="function">
    <text evidence="7">Binds and deliver cytosolic copper to the copper ATPase proteins. May be important in cellular antioxidant defense.</text>
</comment>
<keyword evidence="14" id="KW-1185">Reference proteome</keyword>
<evidence type="ECO:0000256" key="1">
    <source>
        <dbReference type="ARBA" id="ARBA00022448"/>
    </source>
</evidence>
<evidence type="ECO:0000256" key="2">
    <source>
        <dbReference type="ARBA" id="ARBA00022723"/>
    </source>
</evidence>
<gene>
    <name evidence="13" type="ORF">ILUMI_06651</name>
</gene>
<evidence type="ECO:0000259" key="12">
    <source>
        <dbReference type="PROSITE" id="PS50846"/>
    </source>
</evidence>
<dbReference type="PROSITE" id="PS50846">
    <property type="entry name" value="HMA_2"/>
    <property type="match status" value="1"/>
</dbReference>
<comment type="caution">
    <text evidence="13">The sequence shown here is derived from an EMBL/GenBank/DDBJ whole genome shotgun (WGS) entry which is preliminary data.</text>
</comment>